<sequence length="82" mass="8920">MVVLDDHHCCVPGEEHISQVGGDKFGGNLNTHHIAHPNGIADAGYVLNFLNQLIAVSGGHILHDQHAGSRHLKRLLQQLFSL</sequence>
<organism evidence="1">
    <name type="scientific">bioreactor metagenome</name>
    <dbReference type="NCBI Taxonomy" id="1076179"/>
    <lineage>
        <taxon>unclassified sequences</taxon>
        <taxon>metagenomes</taxon>
        <taxon>ecological metagenomes</taxon>
    </lineage>
</organism>
<proteinExistence type="predicted"/>
<evidence type="ECO:0000313" key="1">
    <source>
        <dbReference type="EMBL" id="MPM22156.1"/>
    </source>
</evidence>
<accession>A0A644Y0X4</accession>
<protein>
    <submittedName>
        <fullName evidence="1">Uncharacterized protein</fullName>
    </submittedName>
</protein>
<reference evidence="1" key="1">
    <citation type="submission" date="2019-08" db="EMBL/GenBank/DDBJ databases">
        <authorList>
            <person name="Kucharzyk K."/>
            <person name="Murdoch R.W."/>
            <person name="Higgins S."/>
            <person name="Loffler F."/>
        </authorList>
    </citation>
    <scope>NUCLEOTIDE SEQUENCE</scope>
</reference>
<dbReference type="AlphaFoldDB" id="A0A644Y0X4"/>
<dbReference type="EMBL" id="VSSQ01003748">
    <property type="protein sequence ID" value="MPM22156.1"/>
    <property type="molecule type" value="Genomic_DNA"/>
</dbReference>
<gene>
    <name evidence="1" type="ORF">SDC9_68607</name>
</gene>
<name>A0A644Y0X4_9ZZZZ</name>
<comment type="caution">
    <text evidence="1">The sequence shown here is derived from an EMBL/GenBank/DDBJ whole genome shotgun (WGS) entry which is preliminary data.</text>
</comment>